<dbReference type="AlphaFoldDB" id="A0A1H0LW41"/>
<dbReference type="Pfam" id="PF00158">
    <property type="entry name" value="Sigma54_activat"/>
    <property type="match status" value="1"/>
</dbReference>
<keyword evidence="3" id="KW-0067">ATP-binding</keyword>
<dbReference type="SMART" id="SM00382">
    <property type="entry name" value="AAA"/>
    <property type="match status" value="1"/>
</dbReference>
<dbReference type="Pfam" id="PF25601">
    <property type="entry name" value="AAA_lid_14"/>
    <property type="match status" value="1"/>
</dbReference>
<evidence type="ECO:0000256" key="4">
    <source>
        <dbReference type="ARBA" id="ARBA00029500"/>
    </source>
</evidence>
<proteinExistence type="predicted"/>
<dbReference type="Gene3D" id="3.40.50.300">
    <property type="entry name" value="P-loop containing nucleotide triphosphate hydrolases"/>
    <property type="match status" value="1"/>
</dbReference>
<dbReference type="Gene3D" id="1.10.10.60">
    <property type="entry name" value="Homeodomain-like"/>
    <property type="match status" value="1"/>
</dbReference>
<dbReference type="GO" id="GO:0006355">
    <property type="term" value="P:regulation of DNA-templated transcription"/>
    <property type="evidence" value="ECO:0007669"/>
    <property type="project" value="InterPro"/>
</dbReference>
<dbReference type="EMBL" id="FNJI01000005">
    <property type="protein sequence ID" value="SDO72459.1"/>
    <property type="molecule type" value="Genomic_DNA"/>
</dbReference>
<keyword evidence="2" id="KW-0058">Aromatic hydrocarbons catabolism</keyword>
<evidence type="ECO:0000256" key="2">
    <source>
        <dbReference type="ARBA" id="ARBA00022797"/>
    </source>
</evidence>
<feature type="domain" description="PAS" evidence="6">
    <location>
        <begin position="122"/>
        <end position="172"/>
    </location>
</feature>
<dbReference type="GO" id="GO:0003677">
    <property type="term" value="F:DNA binding"/>
    <property type="evidence" value="ECO:0007669"/>
    <property type="project" value="UniProtKB-KW"/>
</dbReference>
<dbReference type="PROSITE" id="PS00676">
    <property type="entry name" value="SIGMA54_INTERACT_2"/>
    <property type="match status" value="1"/>
</dbReference>
<dbReference type="PROSITE" id="PS50112">
    <property type="entry name" value="PAS"/>
    <property type="match status" value="2"/>
</dbReference>
<feature type="domain" description="Sigma-54 factor interaction" evidence="5">
    <location>
        <begin position="267"/>
        <end position="497"/>
    </location>
</feature>
<dbReference type="InterPro" id="IPR009057">
    <property type="entry name" value="Homeodomain-like_sf"/>
</dbReference>
<dbReference type="Pfam" id="PF00989">
    <property type="entry name" value="PAS"/>
    <property type="match status" value="1"/>
</dbReference>
<dbReference type="Proteomes" id="UP000199073">
    <property type="component" value="Unassembled WGS sequence"/>
</dbReference>
<dbReference type="SUPFAM" id="SSF55785">
    <property type="entry name" value="PYP-like sensor domain (PAS domain)"/>
    <property type="match status" value="2"/>
</dbReference>
<dbReference type="InterPro" id="IPR058031">
    <property type="entry name" value="AAA_lid_NorR"/>
</dbReference>
<dbReference type="InterPro" id="IPR002078">
    <property type="entry name" value="Sigma_54_int"/>
</dbReference>
<dbReference type="STRING" id="91360.SAMN05660330_00881"/>
<dbReference type="InterPro" id="IPR035965">
    <property type="entry name" value="PAS-like_dom_sf"/>
</dbReference>
<dbReference type="Gene3D" id="1.10.8.60">
    <property type="match status" value="1"/>
</dbReference>
<dbReference type="InterPro" id="IPR013767">
    <property type="entry name" value="PAS_fold"/>
</dbReference>
<dbReference type="InterPro" id="IPR000014">
    <property type="entry name" value="PAS"/>
</dbReference>
<dbReference type="InterPro" id="IPR027417">
    <property type="entry name" value="P-loop_NTPase"/>
</dbReference>
<dbReference type="PANTHER" id="PTHR32071:SF57">
    <property type="entry name" value="C4-DICARBOXYLATE TRANSPORT TRANSCRIPTIONAL REGULATORY PROTEIN DCTD"/>
    <property type="match status" value="1"/>
</dbReference>
<dbReference type="SUPFAM" id="SSF46689">
    <property type="entry name" value="Homeodomain-like"/>
    <property type="match status" value="1"/>
</dbReference>
<dbReference type="NCBIfam" id="TIGR00229">
    <property type="entry name" value="sensory_box"/>
    <property type="match status" value="1"/>
</dbReference>
<keyword evidence="1" id="KW-0547">Nucleotide-binding</keyword>
<dbReference type="Pfam" id="PF18024">
    <property type="entry name" value="HTH_50"/>
    <property type="match status" value="1"/>
</dbReference>
<dbReference type="SUPFAM" id="SSF52540">
    <property type="entry name" value="P-loop containing nucleoside triphosphate hydrolases"/>
    <property type="match status" value="1"/>
</dbReference>
<dbReference type="FunFam" id="3.40.50.300:FF:000006">
    <property type="entry name" value="DNA-binding transcriptional regulator NtrC"/>
    <property type="match status" value="1"/>
</dbReference>
<dbReference type="InterPro" id="IPR003593">
    <property type="entry name" value="AAA+_ATPase"/>
</dbReference>
<dbReference type="InterPro" id="IPR030828">
    <property type="entry name" value="HTH_TyrR"/>
</dbReference>
<evidence type="ECO:0000256" key="1">
    <source>
        <dbReference type="ARBA" id="ARBA00022741"/>
    </source>
</evidence>
<dbReference type="PROSITE" id="PS50045">
    <property type="entry name" value="SIGMA54_INTERACT_4"/>
    <property type="match status" value="1"/>
</dbReference>
<dbReference type="InterPro" id="IPR025662">
    <property type="entry name" value="Sigma_54_int_dom_ATP-bd_1"/>
</dbReference>
<dbReference type="OrthoDB" id="9763792at2"/>
<organism evidence="7 8">
    <name type="scientific">Desulforhopalus singaporensis</name>
    <dbReference type="NCBI Taxonomy" id="91360"/>
    <lineage>
        <taxon>Bacteria</taxon>
        <taxon>Pseudomonadati</taxon>
        <taxon>Thermodesulfobacteriota</taxon>
        <taxon>Desulfobulbia</taxon>
        <taxon>Desulfobulbales</taxon>
        <taxon>Desulfocapsaceae</taxon>
        <taxon>Desulforhopalus</taxon>
    </lineage>
</organism>
<evidence type="ECO:0000259" key="5">
    <source>
        <dbReference type="PROSITE" id="PS50045"/>
    </source>
</evidence>
<sequence>MNEKITFEDVVQNTSNGVIATDCNGHIQIFNKKARQLLNVTDQDLVGKDIEPIIPSVGRAVHDCLLGKKPVYGRQCPLGVSEIIVNITPIFRSEKLIGTVCNFQKLSAFETAAQKTDSYQNLNRQFETIFHSSSDGIWVCDGNGIVLSINSASEILNGIEADHVIGRSVFDLQMDMVFDHSVTSKVMASRQRETVMQYIAKSQKYLLSTGTPSIDEQGNIALIVINERDMTELNTLRRKFERSQMVREKYQQELSELTLFTLKKNSIIAESSNMRQLLQMALKLSHIGASNILVLGESGTGKGLLARMIHKNSSRGQKPFVEINCAALPENLLEAELFGYEKGAFTGARDKGKIGLVELAQGGTLFLDEIGDMPLLLQTKLLKYLDNQEIRRIGGTEFIKVSCSVIAATNQNLQENVQKKLFREDLYYRLSSFVLKLPPLRERVDDVSGLVRFYLNKFNKKYSYNKTISPQAIRRLQKYSFPGNIRELKSIIENGVVLSDSNLIDDFVVSSVTDEPPPGKNAVQHHLPDTDDLNLNRNLKTLEKQLLKQARKKFRTTREMAAKLGVSQPSVVRKLQKYNIS</sequence>
<dbReference type="CDD" id="cd00009">
    <property type="entry name" value="AAA"/>
    <property type="match status" value="1"/>
</dbReference>
<dbReference type="Gene3D" id="3.30.450.20">
    <property type="entry name" value="PAS domain"/>
    <property type="match status" value="2"/>
</dbReference>
<dbReference type="GO" id="GO:0005524">
    <property type="term" value="F:ATP binding"/>
    <property type="evidence" value="ECO:0007669"/>
    <property type="project" value="UniProtKB-KW"/>
</dbReference>
<protein>
    <recommendedName>
        <fullName evidence="4">HTH-type transcriptional regulatory protein TyrR</fullName>
    </recommendedName>
</protein>
<evidence type="ECO:0000313" key="7">
    <source>
        <dbReference type="EMBL" id="SDO72459.1"/>
    </source>
</evidence>
<dbReference type="RefSeq" id="WP_092220171.1">
    <property type="nucleotide sequence ID" value="NZ_FNJI01000005.1"/>
</dbReference>
<dbReference type="SMART" id="SM00091">
    <property type="entry name" value="PAS"/>
    <property type="match status" value="2"/>
</dbReference>
<gene>
    <name evidence="7" type="ORF">SAMN05660330_00881</name>
</gene>
<dbReference type="CDD" id="cd00130">
    <property type="entry name" value="PAS"/>
    <property type="match status" value="2"/>
</dbReference>
<dbReference type="PANTHER" id="PTHR32071">
    <property type="entry name" value="TRANSCRIPTIONAL REGULATORY PROTEIN"/>
    <property type="match status" value="1"/>
</dbReference>
<name>A0A1H0LW41_9BACT</name>
<evidence type="ECO:0000259" key="6">
    <source>
        <dbReference type="PROSITE" id="PS50112"/>
    </source>
</evidence>
<dbReference type="Pfam" id="PF13426">
    <property type="entry name" value="PAS_9"/>
    <property type="match status" value="1"/>
</dbReference>
<dbReference type="InterPro" id="IPR025943">
    <property type="entry name" value="Sigma_54_int_dom_ATP-bd_2"/>
</dbReference>
<feature type="domain" description="PAS" evidence="6">
    <location>
        <begin position="3"/>
        <end position="48"/>
    </location>
</feature>
<evidence type="ECO:0000256" key="3">
    <source>
        <dbReference type="ARBA" id="ARBA00022840"/>
    </source>
</evidence>
<accession>A0A1H0LW41</accession>
<keyword evidence="8" id="KW-1185">Reference proteome</keyword>
<dbReference type="PROSITE" id="PS00675">
    <property type="entry name" value="SIGMA54_INTERACT_1"/>
    <property type="match status" value="1"/>
</dbReference>
<evidence type="ECO:0000313" key="8">
    <source>
        <dbReference type="Proteomes" id="UP000199073"/>
    </source>
</evidence>
<reference evidence="7 8" key="1">
    <citation type="submission" date="2016-10" db="EMBL/GenBank/DDBJ databases">
        <authorList>
            <person name="de Groot N.N."/>
        </authorList>
    </citation>
    <scope>NUCLEOTIDE SEQUENCE [LARGE SCALE GENOMIC DNA]</scope>
    <source>
        <strain evidence="7 8">DSM 12130</strain>
    </source>
</reference>